<evidence type="ECO:0000313" key="2">
    <source>
        <dbReference type="Proteomes" id="UP001054945"/>
    </source>
</evidence>
<sequence>MFSATHPKPGQREIDAPGINIKKAPPLQHISGRHSQSYYTPAINKMPPHAFTTAFQRSFPPPHGLSTLASLSPPEIFIN</sequence>
<dbReference type="EMBL" id="BPLR01006954">
    <property type="protein sequence ID" value="GIY13519.1"/>
    <property type="molecule type" value="Genomic_DNA"/>
</dbReference>
<dbReference type="AlphaFoldDB" id="A0AAV4QW65"/>
<reference evidence="1 2" key="1">
    <citation type="submission" date="2021-06" db="EMBL/GenBank/DDBJ databases">
        <title>Caerostris extrusa draft genome.</title>
        <authorList>
            <person name="Kono N."/>
            <person name="Arakawa K."/>
        </authorList>
    </citation>
    <scope>NUCLEOTIDE SEQUENCE [LARGE SCALE GENOMIC DNA]</scope>
</reference>
<gene>
    <name evidence="1" type="ORF">CEXT_171481</name>
</gene>
<evidence type="ECO:0000313" key="1">
    <source>
        <dbReference type="EMBL" id="GIY13519.1"/>
    </source>
</evidence>
<dbReference type="Proteomes" id="UP001054945">
    <property type="component" value="Unassembled WGS sequence"/>
</dbReference>
<comment type="caution">
    <text evidence="1">The sequence shown here is derived from an EMBL/GenBank/DDBJ whole genome shotgun (WGS) entry which is preliminary data.</text>
</comment>
<keyword evidence="2" id="KW-1185">Reference proteome</keyword>
<protein>
    <submittedName>
        <fullName evidence="1">Uncharacterized protein</fullName>
    </submittedName>
</protein>
<name>A0AAV4QW65_CAEEX</name>
<organism evidence="1 2">
    <name type="scientific">Caerostris extrusa</name>
    <name type="common">Bark spider</name>
    <name type="synonym">Caerostris bankana</name>
    <dbReference type="NCBI Taxonomy" id="172846"/>
    <lineage>
        <taxon>Eukaryota</taxon>
        <taxon>Metazoa</taxon>
        <taxon>Ecdysozoa</taxon>
        <taxon>Arthropoda</taxon>
        <taxon>Chelicerata</taxon>
        <taxon>Arachnida</taxon>
        <taxon>Araneae</taxon>
        <taxon>Araneomorphae</taxon>
        <taxon>Entelegynae</taxon>
        <taxon>Araneoidea</taxon>
        <taxon>Araneidae</taxon>
        <taxon>Caerostris</taxon>
    </lineage>
</organism>
<accession>A0AAV4QW65</accession>
<proteinExistence type="predicted"/>